<feature type="region of interest" description="Disordered" evidence="2">
    <location>
        <begin position="47"/>
        <end position="77"/>
    </location>
</feature>
<comment type="caution">
    <text evidence="3">The sequence shown here is derived from an EMBL/GenBank/DDBJ whole genome shotgun (WGS) entry which is preliminary data.</text>
</comment>
<dbReference type="EMBL" id="JAUUTY010000003">
    <property type="protein sequence ID" value="KAK1662846.1"/>
    <property type="molecule type" value="Genomic_DNA"/>
</dbReference>
<feature type="region of interest" description="Disordered" evidence="2">
    <location>
        <begin position="104"/>
        <end position="134"/>
    </location>
</feature>
<proteinExistence type="predicted"/>
<name>A0AAD8WIC2_LOLMU</name>
<dbReference type="Proteomes" id="UP001231189">
    <property type="component" value="Unassembled WGS sequence"/>
</dbReference>
<reference evidence="3" key="1">
    <citation type="submission" date="2023-07" db="EMBL/GenBank/DDBJ databases">
        <title>A chromosome-level genome assembly of Lolium multiflorum.</title>
        <authorList>
            <person name="Chen Y."/>
            <person name="Copetti D."/>
            <person name="Kolliker R."/>
            <person name="Studer B."/>
        </authorList>
    </citation>
    <scope>NUCLEOTIDE SEQUENCE</scope>
    <source>
        <strain evidence="3">02402/16</strain>
        <tissue evidence="3">Leaf</tissue>
    </source>
</reference>
<feature type="compositionally biased region" description="Low complexity" evidence="2">
    <location>
        <begin position="115"/>
        <end position="126"/>
    </location>
</feature>
<protein>
    <submittedName>
        <fullName evidence="3">Uncharacterized protein</fullName>
    </submittedName>
</protein>
<dbReference type="AlphaFoldDB" id="A0AAD8WIC2"/>
<keyword evidence="4" id="KW-1185">Reference proteome</keyword>
<gene>
    <name evidence="3" type="ORF">QYE76_051005</name>
</gene>
<evidence type="ECO:0000313" key="3">
    <source>
        <dbReference type="EMBL" id="KAK1662846.1"/>
    </source>
</evidence>
<feature type="coiled-coil region" evidence="1">
    <location>
        <begin position="166"/>
        <end position="235"/>
    </location>
</feature>
<dbReference type="Gene3D" id="6.10.140.910">
    <property type="match status" value="1"/>
</dbReference>
<evidence type="ECO:0000313" key="4">
    <source>
        <dbReference type="Proteomes" id="UP001231189"/>
    </source>
</evidence>
<dbReference type="PANTHER" id="PTHR33026">
    <property type="entry name" value="OS06G0360600 PROTEIN"/>
    <property type="match status" value="1"/>
</dbReference>
<accession>A0AAD8WIC2</accession>
<evidence type="ECO:0000256" key="1">
    <source>
        <dbReference type="SAM" id="Coils"/>
    </source>
</evidence>
<keyword evidence="1" id="KW-0175">Coiled coil</keyword>
<organism evidence="3 4">
    <name type="scientific">Lolium multiflorum</name>
    <name type="common">Italian ryegrass</name>
    <name type="synonym">Lolium perenne subsp. multiflorum</name>
    <dbReference type="NCBI Taxonomy" id="4521"/>
    <lineage>
        <taxon>Eukaryota</taxon>
        <taxon>Viridiplantae</taxon>
        <taxon>Streptophyta</taxon>
        <taxon>Embryophyta</taxon>
        <taxon>Tracheophyta</taxon>
        <taxon>Spermatophyta</taxon>
        <taxon>Magnoliopsida</taxon>
        <taxon>Liliopsida</taxon>
        <taxon>Poales</taxon>
        <taxon>Poaceae</taxon>
        <taxon>BOP clade</taxon>
        <taxon>Pooideae</taxon>
        <taxon>Poodae</taxon>
        <taxon>Poeae</taxon>
        <taxon>Poeae Chloroplast Group 2 (Poeae type)</taxon>
        <taxon>Loliodinae</taxon>
        <taxon>Loliinae</taxon>
        <taxon>Lolium</taxon>
    </lineage>
</organism>
<evidence type="ECO:0000256" key="2">
    <source>
        <dbReference type="SAM" id="MobiDB-lite"/>
    </source>
</evidence>
<sequence length="299" mass="32593">MSRAHPMWLYSGPKDETRVNVAELSEKELLDEVRHLTLFSQEDSIPLISPQPSFDADHLPTEIPTAPESAEKADALPSKISSGGFAYKDDLFDLDEGFIDPLSKKAKTSTSKPDPAASEASTPATALVSQISTASSLSKGKEIPSTAVATTSPPKKPDLRAVISSLEAFASQYTSLETDKARLQKEIESSSSKLEGAIKIAAEARQNVDFLKDELEKLKRKLKDEETSRLAAEDQMNEKDDLLRQSISALLKAADIPAEALDKLPNNSPANALSLTLESHKLVQALLQKIREPWRGCTR</sequence>
<dbReference type="PANTHER" id="PTHR33026:SF7">
    <property type="entry name" value="OS03G0100275 PROTEIN"/>
    <property type="match status" value="1"/>
</dbReference>